<dbReference type="InterPro" id="IPR009799">
    <property type="entry name" value="EthD_dom"/>
</dbReference>
<dbReference type="SUPFAM" id="SSF54909">
    <property type="entry name" value="Dimeric alpha+beta barrel"/>
    <property type="match status" value="1"/>
</dbReference>
<dbReference type="InterPro" id="IPR011008">
    <property type="entry name" value="Dimeric_a/b-barrel"/>
</dbReference>
<name>A0A8T4H0N8_9EURY</name>
<organism evidence="2 3">
    <name type="scientific">Halolamina salifodinae</name>
    <dbReference type="NCBI Taxonomy" id="1202767"/>
    <lineage>
        <taxon>Archaea</taxon>
        <taxon>Methanobacteriati</taxon>
        <taxon>Methanobacteriota</taxon>
        <taxon>Stenosarchaea group</taxon>
        <taxon>Halobacteria</taxon>
        <taxon>Halobacteriales</taxon>
        <taxon>Haloferacaceae</taxon>
    </lineage>
</organism>
<comment type="caution">
    <text evidence="2">The sequence shown here is derived from an EMBL/GenBank/DDBJ whole genome shotgun (WGS) entry which is preliminary data.</text>
</comment>
<accession>A0A8T4H0N8</accession>
<dbReference type="AlphaFoldDB" id="A0A8T4H0N8"/>
<gene>
    <name evidence="2" type="ORF">J2753_001852</name>
</gene>
<evidence type="ECO:0000259" key="1">
    <source>
        <dbReference type="Pfam" id="PF07110"/>
    </source>
</evidence>
<reference evidence="2" key="1">
    <citation type="submission" date="2021-03" db="EMBL/GenBank/DDBJ databases">
        <title>Genomic Encyclopedia of Type Strains, Phase IV (KMG-IV): sequencing the most valuable type-strain genomes for metagenomic binning, comparative biology and taxonomic classification.</title>
        <authorList>
            <person name="Goeker M."/>
        </authorList>
    </citation>
    <scope>NUCLEOTIDE SEQUENCE</scope>
    <source>
        <strain evidence="2">DSM 26232</strain>
    </source>
</reference>
<protein>
    <submittedName>
        <fullName evidence="2">Uncharacterized protein (TIGR02118 family)</fullName>
    </submittedName>
</protein>
<dbReference type="OrthoDB" id="312801at2157"/>
<feature type="domain" description="EthD" evidence="1">
    <location>
        <begin position="11"/>
        <end position="89"/>
    </location>
</feature>
<dbReference type="EMBL" id="JAGGLC010000003">
    <property type="protein sequence ID" value="MBP1987354.1"/>
    <property type="molecule type" value="Genomic_DNA"/>
</dbReference>
<dbReference type="Pfam" id="PF07110">
    <property type="entry name" value="EthD"/>
    <property type="match status" value="1"/>
</dbReference>
<dbReference type="RefSeq" id="WP_209491609.1">
    <property type="nucleotide sequence ID" value="NZ_JAGGLC010000003.1"/>
</dbReference>
<evidence type="ECO:0000313" key="2">
    <source>
        <dbReference type="EMBL" id="MBP1987354.1"/>
    </source>
</evidence>
<dbReference type="GO" id="GO:0016491">
    <property type="term" value="F:oxidoreductase activity"/>
    <property type="evidence" value="ECO:0007669"/>
    <property type="project" value="InterPro"/>
</dbReference>
<dbReference type="Gene3D" id="3.30.70.100">
    <property type="match status" value="1"/>
</dbReference>
<evidence type="ECO:0000313" key="3">
    <source>
        <dbReference type="Proteomes" id="UP000823736"/>
    </source>
</evidence>
<proteinExistence type="predicted"/>
<keyword evidence="3" id="KW-1185">Reference proteome</keyword>
<sequence>MVKMVVLLVRKESLSYEAFRRYWEDEHVPMVEALPGVQRYVTSHPTDPEKSAYAGVAEVYFEEMDDLGAAFESEAGQALQEDAAEFSDQEAGEVMFMEETEQFVAE</sequence>
<dbReference type="NCBIfam" id="TIGR02118">
    <property type="entry name" value="EthD family reductase"/>
    <property type="match status" value="1"/>
</dbReference>
<dbReference type="Proteomes" id="UP000823736">
    <property type="component" value="Unassembled WGS sequence"/>
</dbReference>